<dbReference type="VEuPathDB" id="FungiDB:KRP22_9300"/>
<feature type="chain" id="PRO_5003588155" description="ethanolamine kinase" evidence="5">
    <location>
        <begin position="25"/>
        <end position="536"/>
    </location>
</feature>
<dbReference type="EC" id="2.7.1.82" evidence="3"/>
<dbReference type="Gene3D" id="3.30.200.20">
    <property type="entry name" value="Phosphorylase Kinase, domain 1"/>
    <property type="match status" value="1"/>
</dbReference>
<dbReference type="InterPro" id="IPR011009">
    <property type="entry name" value="Kinase-like_dom_sf"/>
</dbReference>
<dbReference type="EnsemblProtists" id="Phyra84695">
    <property type="protein sequence ID" value="Phyra84695"/>
    <property type="gene ID" value="Phyra84695"/>
</dbReference>
<keyword evidence="5" id="KW-0732">Signal</keyword>
<keyword evidence="7" id="KW-1185">Reference proteome</keyword>
<feature type="signal peptide" evidence="5">
    <location>
        <begin position="1"/>
        <end position="24"/>
    </location>
</feature>
<evidence type="ECO:0000313" key="6">
    <source>
        <dbReference type="EnsemblProtists" id="Phyra84695"/>
    </source>
</evidence>
<dbReference type="VEuPathDB" id="FungiDB:KRP23_12335"/>
<dbReference type="PANTHER" id="PTHR22603:SF66">
    <property type="entry name" value="ETHANOLAMINE KINASE"/>
    <property type="match status" value="1"/>
</dbReference>
<reference evidence="7" key="1">
    <citation type="journal article" date="2006" name="Science">
        <title>Phytophthora genome sequences uncover evolutionary origins and mechanisms of pathogenesis.</title>
        <authorList>
            <person name="Tyler B.M."/>
            <person name="Tripathy S."/>
            <person name="Zhang X."/>
            <person name="Dehal P."/>
            <person name="Jiang R.H."/>
            <person name="Aerts A."/>
            <person name="Arredondo F.D."/>
            <person name="Baxter L."/>
            <person name="Bensasson D."/>
            <person name="Beynon J.L."/>
            <person name="Chapman J."/>
            <person name="Damasceno C.M."/>
            <person name="Dorrance A.E."/>
            <person name="Dou D."/>
            <person name="Dickerman A.W."/>
            <person name="Dubchak I.L."/>
            <person name="Garbelotto M."/>
            <person name="Gijzen M."/>
            <person name="Gordon S.G."/>
            <person name="Govers F."/>
            <person name="Grunwald N.J."/>
            <person name="Huang W."/>
            <person name="Ivors K.L."/>
            <person name="Jones R.W."/>
            <person name="Kamoun S."/>
            <person name="Krampis K."/>
            <person name="Lamour K.H."/>
            <person name="Lee M.K."/>
            <person name="McDonald W.H."/>
            <person name="Medina M."/>
            <person name="Meijer H.J."/>
            <person name="Nordberg E.K."/>
            <person name="Maclean D.J."/>
            <person name="Ospina-Giraldo M.D."/>
            <person name="Morris P.F."/>
            <person name="Phuntumart V."/>
            <person name="Putnam N.H."/>
            <person name="Rash S."/>
            <person name="Rose J.K."/>
            <person name="Sakihama Y."/>
            <person name="Salamov A.A."/>
            <person name="Savidor A."/>
            <person name="Scheuring C.F."/>
            <person name="Smith B.M."/>
            <person name="Sobral B.W."/>
            <person name="Terry A."/>
            <person name="Torto-Alalibo T.A."/>
            <person name="Win J."/>
            <person name="Xu Z."/>
            <person name="Zhang H."/>
            <person name="Grigoriev I.V."/>
            <person name="Rokhsar D.S."/>
            <person name="Boore J.L."/>
        </authorList>
    </citation>
    <scope>NUCLEOTIDE SEQUENCE [LARGE SCALE GENOMIC DNA]</scope>
    <source>
        <strain evidence="7">Pr102</strain>
    </source>
</reference>
<dbReference type="GO" id="GO:0006646">
    <property type="term" value="P:phosphatidylethanolamine biosynthetic process"/>
    <property type="evidence" value="ECO:0000318"/>
    <property type="project" value="GO_Central"/>
</dbReference>
<dbReference type="Proteomes" id="UP000005238">
    <property type="component" value="Unassembled WGS sequence"/>
</dbReference>
<comment type="pathway">
    <text evidence="1">Phospholipid metabolism; phosphatidylethanolamine biosynthesis; phosphatidylethanolamine from ethanolamine: step 1/3.</text>
</comment>
<sequence>MAAAVLRPGRRVAILRLLAVAIDAATMSSDCLGVTRAPSSGGLLPFMNMVEQAPFVASAEEAPAATTPLRVSRGWSTDGRNSDRFEWTVHVSKLSIAANERASKNLNWRALALVSAASCTLTAVSLLLLLESRHFRSSRRSPRSKRHQEGEHDTMPGQVVYLNNPNACLDYAVGAEGDEFDDAKLVVKEICPDWKDAANDDISVKIIVGGITNRLYRLMWGDKSVLVRLYGDHTEEFIDRSIENMLFALLSERGFAPTYYGRFKNGRIEGWLDARPLEPEDMGLTKPINYLQMIGRELGIMHVMDIPEDRAPVLWTKIERFEKLALEIELEDPIKNAALEELDLAGLHQKLQWLKSVLPSNQNHNGKDLTDALDTDEISKQAVAFASDVVFSHNDLLSGNILHNPDWNRVQIIDYEYGGYNFRAFDFANHFCENCGFELDLALYPSIDKQFAFFKAYMSTSAPKMLAQLEANRESKAFFHALYDEVNRYALASHLFWGYWSIVQAAHSKIDFDFLEYAAKRFNAFDVQRDFFLGSS</sequence>
<dbReference type="InParanoid" id="H3H2R3"/>
<dbReference type="Pfam" id="PF01633">
    <property type="entry name" value="Choline_kinase"/>
    <property type="match status" value="1"/>
</dbReference>
<keyword evidence="4" id="KW-0472">Membrane</keyword>
<evidence type="ECO:0000256" key="4">
    <source>
        <dbReference type="SAM" id="Phobius"/>
    </source>
</evidence>
<evidence type="ECO:0000256" key="1">
    <source>
        <dbReference type="ARBA" id="ARBA00037883"/>
    </source>
</evidence>
<dbReference type="HOGENOM" id="CLU_012712_0_2_1"/>
<evidence type="ECO:0000256" key="2">
    <source>
        <dbReference type="ARBA" id="ARBA00038211"/>
    </source>
</evidence>
<reference evidence="6" key="2">
    <citation type="submission" date="2015-06" db="UniProtKB">
        <authorList>
            <consortium name="EnsemblProtists"/>
        </authorList>
    </citation>
    <scope>IDENTIFICATION</scope>
    <source>
        <strain evidence="6">Pr102</strain>
    </source>
</reference>
<evidence type="ECO:0000256" key="3">
    <source>
        <dbReference type="ARBA" id="ARBA00038874"/>
    </source>
</evidence>
<comment type="similarity">
    <text evidence="2">Belongs to the choline/ethanolamine kinase family.</text>
</comment>
<dbReference type="SUPFAM" id="SSF56112">
    <property type="entry name" value="Protein kinase-like (PK-like)"/>
    <property type="match status" value="1"/>
</dbReference>
<dbReference type="EMBL" id="DS566118">
    <property type="status" value="NOT_ANNOTATED_CDS"/>
    <property type="molecule type" value="Genomic_DNA"/>
</dbReference>
<evidence type="ECO:0000256" key="5">
    <source>
        <dbReference type="SAM" id="SignalP"/>
    </source>
</evidence>
<proteinExistence type="inferred from homology"/>
<dbReference type="eggNOG" id="KOG4720">
    <property type="taxonomic scope" value="Eukaryota"/>
</dbReference>
<dbReference type="CDD" id="cd05157">
    <property type="entry name" value="ETNK_euk"/>
    <property type="match status" value="1"/>
</dbReference>
<dbReference type="AlphaFoldDB" id="H3H2R3"/>
<evidence type="ECO:0000313" key="7">
    <source>
        <dbReference type="Proteomes" id="UP000005238"/>
    </source>
</evidence>
<dbReference type="Gene3D" id="3.90.1200.10">
    <property type="match status" value="1"/>
</dbReference>
<dbReference type="STRING" id="164328.H3H2R3"/>
<feature type="transmembrane region" description="Helical" evidence="4">
    <location>
        <begin position="110"/>
        <end position="130"/>
    </location>
</feature>
<keyword evidence="4" id="KW-1133">Transmembrane helix</keyword>
<dbReference type="FunCoup" id="H3H2R3">
    <property type="interactions" value="107"/>
</dbReference>
<keyword evidence="4" id="KW-0812">Transmembrane</keyword>
<organism evidence="6 7">
    <name type="scientific">Phytophthora ramorum</name>
    <name type="common">Sudden oak death agent</name>
    <dbReference type="NCBI Taxonomy" id="164328"/>
    <lineage>
        <taxon>Eukaryota</taxon>
        <taxon>Sar</taxon>
        <taxon>Stramenopiles</taxon>
        <taxon>Oomycota</taxon>
        <taxon>Peronosporomycetes</taxon>
        <taxon>Peronosporales</taxon>
        <taxon>Peronosporaceae</taxon>
        <taxon>Phytophthora</taxon>
    </lineage>
</organism>
<protein>
    <recommendedName>
        <fullName evidence="3">ethanolamine kinase</fullName>
        <ecNumber evidence="3">2.7.1.82</ecNumber>
    </recommendedName>
</protein>
<dbReference type="GO" id="GO:0004305">
    <property type="term" value="F:ethanolamine kinase activity"/>
    <property type="evidence" value="ECO:0000318"/>
    <property type="project" value="GO_Central"/>
</dbReference>
<dbReference type="PANTHER" id="PTHR22603">
    <property type="entry name" value="CHOLINE/ETHANOALAMINE KINASE"/>
    <property type="match status" value="1"/>
</dbReference>
<name>H3H2R3_PHYRM</name>
<dbReference type="GO" id="GO:0005737">
    <property type="term" value="C:cytoplasm"/>
    <property type="evidence" value="ECO:0000318"/>
    <property type="project" value="GO_Central"/>
</dbReference>
<accession>H3H2R3</accession>